<dbReference type="PANTHER" id="PTHR43808:SF9">
    <property type="entry name" value="BLL0789 PROTEIN"/>
    <property type="match status" value="1"/>
</dbReference>
<dbReference type="SUPFAM" id="SSF53187">
    <property type="entry name" value="Zn-dependent exopeptidases"/>
    <property type="match status" value="1"/>
</dbReference>
<dbReference type="GO" id="GO:0016787">
    <property type="term" value="F:hydrolase activity"/>
    <property type="evidence" value="ECO:0007669"/>
    <property type="project" value="UniProtKB-KW"/>
</dbReference>
<feature type="domain" description="Peptidase M20 dimerisation" evidence="4">
    <location>
        <begin position="176"/>
        <end position="272"/>
    </location>
</feature>
<dbReference type="PANTHER" id="PTHR43808">
    <property type="entry name" value="ACETYLORNITHINE DEACETYLASE"/>
    <property type="match status" value="1"/>
</dbReference>
<dbReference type="CDD" id="cd03885">
    <property type="entry name" value="M20_CPDG2"/>
    <property type="match status" value="1"/>
</dbReference>
<dbReference type="InterPro" id="IPR011650">
    <property type="entry name" value="Peptidase_M20_dimer"/>
</dbReference>
<dbReference type="InterPro" id="IPR036264">
    <property type="entry name" value="Bact_exopeptidase_dim_dom"/>
</dbReference>
<dbReference type="Proteomes" id="UP000246114">
    <property type="component" value="Unassembled WGS sequence"/>
</dbReference>
<dbReference type="Pfam" id="PF01546">
    <property type="entry name" value="Peptidase_M20"/>
    <property type="match status" value="1"/>
</dbReference>
<protein>
    <submittedName>
        <fullName evidence="5">Peptidase M20</fullName>
    </submittedName>
</protein>
<feature type="active site" evidence="3">
    <location>
        <position position="80"/>
    </location>
</feature>
<evidence type="ECO:0000259" key="4">
    <source>
        <dbReference type="Pfam" id="PF07687"/>
    </source>
</evidence>
<organism evidence="5 6">
    <name type="scientific">Clostridium cadaveris</name>
    <dbReference type="NCBI Taxonomy" id="1529"/>
    <lineage>
        <taxon>Bacteria</taxon>
        <taxon>Bacillati</taxon>
        <taxon>Bacillota</taxon>
        <taxon>Clostridia</taxon>
        <taxon>Eubacteriales</taxon>
        <taxon>Clostridiaceae</taxon>
        <taxon>Clostridium</taxon>
    </lineage>
</organism>
<dbReference type="InterPro" id="IPR017150">
    <property type="entry name" value="Pept_M20_glutamate_carboxypep"/>
</dbReference>
<keyword evidence="2" id="KW-0378">Hydrolase</keyword>
<name>A0A316MBT9_9CLOT</name>
<dbReference type="PIRSF" id="PIRSF037238">
    <property type="entry name" value="Carboxypeptidase_G2"/>
    <property type="match status" value="1"/>
</dbReference>
<dbReference type="AlphaFoldDB" id="A0A316MBT9"/>
<comment type="caution">
    <text evidence="5">The sequence shown here is derived from an EMBL/GenBank/DDBJ whole genome shotgun (WGS) entry which is preliminary data.</text>
</comment>
<reference evidence="5 6" key="1">
    <citation type="submission" date="2018-03" db="EMBL/GenBank/DDBJ databases">
        <title>The uncultured portion of the human microbiome is neutrally assembled.</title>
        <authorList>
            <person name="Jeraldo P."/>
            <person name="Boardman L."/>
            <person name="White B.A."/>
            <person name="Nelson H."/>
            <person name="Goldenfeld N."/>
            <person name="Chia N."/>
        </authorList>
    </citation>
    <scope>NUCLEOTIDE SEQUENCE [LARGE SCALE GENOMIC DNA]</scope>
    <source>
        <strain evidence="5">CIM:MAG 903</strain>
    </source>
</reference>
<dbReference type="Gene3D" id="3.40.630.10">
    <property type="entry name" value="Zn peptidases"/>
    <property type="match status" value="1"/>
</dbReference>
<feature type="active site" description="Proton acceptor" evidence="3">
    <location>
        <position position="139"/>
    </location>
</feature>
<evidence type="ECO:0000256" key="2">
    <source>
        <dbReference type="ARBA" id="ARBA00022801"/>
    </source>
</evidence>
<dbReference type="InterPro" id="IPR050072">
    <property type="entry name" value="Peptidase_M20A"/>
</dbReference>
<dbReference type="GeneID" id="90545110"/>
<keyword evidence="1" id="KW-0479">Metal-binding</keyword>
<sequence>MKHFNLDEYLDLLERLVNTESNSFDPDGIDNVASIMAEKYEELGLHVVKHRFDNRAGYCLEVRTHPKDEDIDVLMVGHMDTVLPTGSVAERPYHRDEKAAYGPGVIDMKSGLVSMYYIIKELLADNNPLKLCLALNSDEEISSRYSNPWISRLAKKSRCGLVFEPARSSGALVSDRKGLARYSIDFKGKYSHAGVNPQDGASAIHEMAYWITKLVPLNNYSIGTSLNVGIVSGGMGANTIADKAKCEIDIRFMTIEECHKIEAEIENLRRNPSINGVTAEVTRVGFRPPMSSTELSRKLIAVMTEEGKACGIDMKWVRTGGGSDGNFMAFEGCPVMDAVGPVGDGAHGVKEMIWIDSIKPRVEMVYHTITSLTNSTLLNREI</sequence>
<proteinExistence type="predicted"/>
<evidence type="ECO:0000313" key="5">
    <source>
        <dbReference type="EMBL" id="PWL54659.1"/>
    </source>
</evidence>
<dbReference type="SUPFAM" id="SSF55031">
    <property type="entry name" value="Bacterial exopeptidase dimerisation domain"/>
    <property type="match status" value="1"/>
</dbReference>
<dbReference type="EMBL" id="QAMZ01000019">
    <property type="protein sequence ID" value="PWL54659.1"/>
    <property type="molecule type" value="Genomic_DNA"/>
</dbReference>
<accession>A0A316MBT9</accession>
<dbReference type="GO" id="GO:0046872">
    <property type="term" value="F:metal ion binding"/>
    <property type="evidence" value="ECO:0007669"/>
    <property type="project" value="UniProtKB-KW"/>
</dbReference>
<dbReference type="Gene3D" id="3.30.70.360">
    <property type="match status" value="1"/>
</dbReference>
<evidence type="ECO:0000313" key="6">
    <source>
        <dbReference type="Proteomes" id="UP000246114"/>
    </source>
</evidence>
<dbReference type="Pfam" id="PF07687">
    <property type="entry name" value="M20_dimer"/>
    <property type="match status" value="1"/>
</dbReference>
<dbReference type="InterPro" id="IPR002933">
    <property type="entry name" value="Peptidase_M20"/>
</dbReference>
<evidence type="ECO:0000256" key="1">
    <source>
        <dbReference type="ARBA" id="ARBA00022723"/>
    </source>
</evidence>
<gene>
    <name evidence="5" type="ORF">DBY38_03940</name>
</gene>
<dbReference type="RefSeq" id="WP_230028202.1">
    <property type="nucleotide sequence ID" value="NZ_CP076620.1"/>
</dbReference>
<evidence type="ECO:0000256" key="3">
    <source>
        <dbReference type="PIRSR" id="PIRSR037238-1"/>
    </source>
</evidence>